<dbReference type="InterPro" id="IPR051803">
    <property type="entry name" value="TA_system_RelE-like_toxin"/>
</dbReference>
<comment type="similarity">
    <text evidence="1">Belongs to the RelE toxin family.</text>
</comment>
<dbReference type="InterPro" id="IPR007712">
    <property type="entry name" value="RelE/ParE_toxin"/>
</dbReference>
<protein>
    <submittedName>
        <fullName evidence="3">ParE-like protein (ParDE toxin-antitoxin system)</fullName>
    </submittedName>
</protein>
<name>A0A077PL53_XENBV</name>
<dbReference type="HOGENOM" id="CLU_147162_10_0_6"/>
<sequence length="105" mass="12029">MIYTVIFSPEAEMQLVELYDYIAENASPDIAARYTESILNYCESLSTFPHRGTIRDDVRPGLRITNYRKRVVIAFEVESTFVSILGIFSGGQDYETLLLNDDNEH</sequence>
<dbReference type="PANTHER" id="PTHR33755">
    <property type="entry name" value="TOXIN PARE1-RELATED"/>
    <property type="match status" value="1"/>
</dbReference>
<evidence type="ECO:0000313" key="4">
    <source>
        <dbReference type="Proteomes" id="UP000028500"/>
    </source>
</evidence>
<evidence type="ECO:0000256" key="2">
    <source>
        <dbReference type="ARBA" id="ARBA00022649"/>
    </source>
</evidence>
<dbReference type="RefSeq" id="WP_038243964.1">
    <property type="nucleotide sequence ID" value="NZ_CAWLZI010000038.1"/>
</dbReference>
<gene>
    <name evidence="3" type="ORF">XBKQ1_400025</name>
</gene>
<dbReference type="InterPro" id="IPR035093">
    <property type="entry name" value="RelE/ParE_toxin_dom_sf"/>
</dbReference>
<organism evidence="3 4">
    <name type="scientific">Xenorhabdus bovienii str. kraussei Quebec</name>
    <dbReference type="NCBI Taxonomy" id="1398203"/>
    <lineage>
        <taxon>Bacteria</taxon>
        <taxon>Pseudomonadati</taxon>
        <taxon>Pseudomonadota</taxon>
        <taxon>Gammaproteobacteria</taxon>
        <taxon>Enterobacterales</taxon>
        <taxon>Morganellaceae</taxon>
        <taxon>Xenorhabdus</taxon>
    </lineage>
</organism>
<dbReference type="PANTHER" id="PTHR33755:SF6">
    <property type="entry name" value="PLASMID STABILIZATION SYSTEM PROTEIN"/>
    <property type="match status" value="1"/>
</dbReference>
<dbReference type="AlphaFoldDB" id="A0A077PL53"/>
<evidence type="ECO:0000313" key="3">
    <source>
        <dbReference type="EMBL" id="CDH21396.1"/>
    </source>
</evidence>
<comment type="caution">
    <text evidence="3">The sequence shown here is derived from an EMBL/GenBank/DDBJ whole genome shotgun (WGS) entry which is preliminary data.</text>
</comment>
<keyword evidence="2" id="KW-1277">Toxin-antitoxin system</keyword>
<evidence type="ECO:0000256" key="1">
    <source>
        <dbReference type="ARBA" id="ARBA00006226"/>
    </source>
</evidence>
<dbReference type="Pfam" id="PF05016">
    <property type="entry name" value="ParE_toxin"/>
    <property type="match status" value="1"/>
</dbReference>
<accession>A0A077PL53</accession>
<proteinExistence type="inferred from homology"/>
<reference evidence="3" key="1">
    <citation type="submission" date="2013-07" db="EMBL/GenBank/DDBJ databases">
        <title>Sub-species coevolution in mutualistic symbiosis.</title>
        <authorList>
            <person name="Murfin K."/>
            <person name="Klassen J."/>
            <person name="Lee M."/>
            <person name="Forst S."/>
            <person name="Stock P."/>
            <person name="Goodrich-Blair H."/>
        </authorList>
    </citation>
    <scope>NUCLEOTIDE SEQUENCE [LARGE SCALE GENOMIC DNA]</scope>
    <source>
        <strain evidence="3">Kraussei Quebec</strain>
    </source>
</reference>
<dbReference type="Gene3D" id="3.30.2310.20">
    <property type="entry name" value="RelE-like"/>
    <property type="match status" value="1"/>
</dbReference>
<dbReference type="Proteomes" id="UP000028500">
    <property type="component" value="Unassembled WGS sequence"/>
</dbReference>
<keyword evidence="4" id="KW-1185">Reference proteome</keyword>
<dbReference type="OrthoDB" id="9814952at2"/>
<dbReference type="EMBL" id="CBSY010000229">
    <property type="protein sequence ID" value="CDH21396.1"/>
    <property type="molecule type" value="Genomic_DNA"/>
</dbReference>